<feature type="coiled-coil region" evidence="1">
    <location>
        <begin position="48"/>
        <end position="75"/>
    </location>
</feature>
<dbReference type="EMBL" id="FQWY01000008">
    <property type="protein sequence ID" value="SHG66113.1"/>
    <property type="molecule type" value="Genomic_DNA"/>
</dbReference>
<accession>A0A1M5LP33</accession>
<dbReference type="STRING" id="1123382.SAMN02745221_00703"/>
<dbReference type="RefSeq" id="WP_073090084.1">
    <property type="nucleotide sequence ID" value="NZ_FQWY01000008.1"/>
</dbReference>
<proteinExistence type="predicted"/>
<reference evidence="4" key="1">
    <citation type="submission" date="2016-11" db="EMBL/GenBank/DDBJ databases">
        <authorList>
            <person name="Varghese N."/>
            <person name="Submissions S."/>
        </authorList>
    </citation>
    <scope>NUCLEOTIDE SEQUENCE [LARGE SCALE GENOMIC DNA]</scope>
    <source>
        <strain evidence="4">DSM 11003</strain>
    </source>
</reference>
<gene>
    <name evidence="3" type="ORF">SAMN02745221_00703</name>
</gene>
<dbReference type="Proteomes" id="UP000242329">
    <property type="component" value="Unassembled WGS sequence"/>
</dbReference>
<sequence length="188" mass="21792">MLVNRGKNEEKILINLLPQDLSREKRRKGMALAAGILIVCGLATGVWYKNMGGLIAEEQAKKERLQKELRIYTSSREDYPDYASLKEQVEKKKAVLEKIEGGKIYYGDFLETFQDINASSPYIAYMELKPGYMNMEGSGRDYDEIIDYLSWLLNQEEIVVIEKLATYRQKDSGRLNFRMSVRWESGRQ</sequence>
<organism evidence="3 4">
    <name type="scientific">Thermosyntropha lipolytica DSM 11003</name>
    <dbReference type="NCBI Taxonomy" id="1123382"/>
    <lineage>
        <taxon>Bacteria</taxon>
        <taxon>Bacillati</taxon>
        <taxon>Bacillota</taxon>
        <taxon>Clostridia</taxon>
        <taxon>Eubacteriales</taxon>
        <taxon>Syntrophomonadaceae</taxon>
        <taxon>Thermosyntropha</taxon>
    </lineage>
</organism>
<protein>
    <submittedName>
        <fullName evidence="3">Tfp pilus assembly protein PilN</fullName>
    </submittedName>
</protein>
<dbReference type="AlphaFoldDB" id="A0A1M5LP33"/>
<keyword evidence="2" id="KW-0472">Membrane</keyword>
<keyword evidence="1" id="KW-0175">Coiled coil</keyword>
<keyword evidence="4" id="KW-1185">Reference proteome</keyword>
<keyword evidence="2" id="KW-0812">Transmembrane</keyword>
<evidence type="ECO:0000313" key="3">
    <source>
        <dbReference type="EMBL" id="SHG66113.1"/>
    </source>
</evidence>
<feature type="transmembrane region" description="Helical" evidence="2">
    <location>
        <begin position="29"/>
        <end position="48"/>
    </location>
</feature>
<keyword evidence="2" id="KW-1133">Transmembrane helix</keyword>
<evidence type="ECO:0000256" key="1">
    <source>
        <dbReference type="SAM" id="Coils"/>
    </source>
</evidence>
<evidence type="ECO:0000313" key="4">
    <source>
        <dbReference type="Proteomes" id="UP000242329"/>
    </source>
</evidence>
<name>A0A1M5LP33_9FIRM</name>
<evidence type="ECO:0000256" key="2">
    <source>
        <dbReference type="SAM" id="Phobius"/>
    </source>
</evidence>